<gene>
    <name evidence="3" type="ORF">AsAng_0002240</name>
</gene>
<reference evidence="3" key="1">
    <citation type="submission" date="2022-09" db="EMBL/GenBank/DDBJ databases">
        <title>Aureispira anguillicida sp. nov., isolated from Leptocephalus of Japanese eel Anguilla japonica.</title>
        <authorList>
            <person name="Yuasa K."/>
            <person name="Mekata T."/>
            <person name="Ikunari K."/>
        </authorList>
    </citation>
    <scope>NUCLEOTIDE SEQUENCE</scope>
    <source>
        <strain evidence="3">EL160426</strain>
    </source>
</reference>
<dbReference type="EMBL" id="AP026867">
    <property type="protein sequence ID" value="BDS09523.1"/>
    <property type="molecule type" value="Genomic_DNA"/>
</dbReference>
<feature type="coiled-coil region" evidence="1">
    <location>
        <begin position="110"/>
        <end position="144"/>
    </location>
</feature>
<feature type="transmembrane region" description="Helical" evidence="2">
    <location>
        <begin position="84"/>
        <end position="103"/>
    </location>
</feature>
<keyword evidence="1" id="KW-0175">Coiled coil</keyword>
<dbReference type="RefSeq" id="WP_264790906.1">
    <property type="nucleotide sequence ID" value="NZ_AP026867.1"/>
</dbReference>
<evidence type="ECO:0000256" key="1">
    <source>
        <dbReference type="SAM" id="Coils"/>
    </source>
</evidence>
<protein>
    <submittedName>
        <fullName evidence="3">Uncharacterized protein</fullName>
    </submittedName>
</protein>
<dbReference type="Proteomes" id="UP001060919">
    <property type="component" value="Chromosome"/>
</dbReference>
<dbReference type="KEGG" id="aup:AsAng_0002240"/>
<name>A0A915VK62_9BACT</name>
<organism evidence="3 4">
    <name type="scientific">Aureispira anguillae</name>
    <dbReference type="NCBI Taxonomy" id="2864201"/>
    <lineage>
        <taxon>Bacteria</taxon>
        <taxon>Pseudomonadati</taxon>
        <taxon>Bacteroidota</taxon>
        <taxon>Saprospiria</taxon>
        <taxon>Saprospirales</taxon>
        <taxon>Saprospiraceae</taxon>
        <taxon>Aureispira</taxon>
    </lineage>
</organism>
<evidence type="ECO:0000256" key="2">
    <source>
        <dbReference type="SAM" id="Phobius"/>
    </source>
</evidence>
<sequence>MKIELAHDILAKKIYDMASAEDKMLIKIQNFILTRYAHYTEVGALLDQNSLDYIEPYIKKITLEQQELSFIKKSRQLSLRKRRTIKAVALGTCLVLLIFGIQASKTFYELQLTLEKKQEIRKELHKIQEERSLAELRAQTLLEKKEEVDQDDLTDVAVIKQLIMQYDTLGQQQQAATQQRDLAQSATLSDLAEEAKEQHDDQYAFQLAAKAWELNKNNNQALEILEELSQEKEEESFIELPTEEQEVVIEKAQKKGGRLKDKDLNVIFSKENTVVQSRSAGVKKAVKSTTASPNQQEQVATPILHRVIQEKLPPKRPSVTAPLNCTLAQKNINKWFEIKETQNFKVSIKYGINEQLHFLFAPTHSEAIIPNLTQLNIHTAKQFKSIDLSKKIAPGGKIIYTTKLEPVDKIFLKKGRIVALSFVQAPQKSPSTPPKKFMLSPVLQQKFLTMSKCLL</sequence>
<accession>A0A915VK62</accession>
<evidence type="ECO:0000313" key="4">
    <source>
        <dbReference type="Proteomes" id="UP001060919"/>
    </source>
</evidence>
<evidence type="ECO:0000313" key="3">
    <source>
        <dbReference type="EMBL" id="BDS09523.1"/>
    </source>
</evidence>
<proteinExistence type="predicted"/>
<keyword evidence="2" id="KW-0812">Transmembrane</keyword>
<keyword evidence="4" id="KW-1185">Reference proteome</keyword>
<keyword evidence="2" id="KW-1133">Transmembrane helix</keyword>
<dbReference type="AlphaFoldDB" id="A0A915VK62"/>
<keyword evidence="2" id="KW-0472">Membrane</keyword>